<evidence type="ECO:0000313" key="1">
    <source>
        <dbReference type="EMBL" id="KAG9333584.1"/>
    </source>
</evidence>
<evidence type="ECO:0000313" key="2">
    <source>
        <dbReference type="Proteomes" id="UP000824540"/>
    </source>
</evidence>
<dbReference type="AlphaFoldDB" id="A0A8T2N0A8"/>
<reference evidence="1" key="1">
    <citation type="thesis" date="2021" institute="BYU ScholarsArchive" country="Provo, UT, USA">
        <title>Applications of and Algorithms for Genome Assembly and Genomic Analyses with an Emphasis on Marine Teleosts.</title>
        <authorList>
            <person name="Pickett B.D."/>
        </authorList>
    </citation>
    <scope>NUCLEOTIDE SEQUENCE</scope>
    <source>
        <strain evidence="1">HI-2016</strain>
    </source>
</reference>
<comment type="caution">
    <text evidence="1">The sequence shown here is derived from an EMBL/GenBank/DDBJ whole genome shotgun (WGS) entry which is preliminary data.</text>
</comment>
<proteinExistence type="predicted"/>
<dbReference type="Proteomes" id="UP000824540">
    <property type="component" value="Unassembled WGS sequence"/>
</dbReference>
<accession>A0A8T2N0A8</accession>
<protein>
    <submittedName>
        <fullName evidence="1">Uncharacterized protein</fullName>
    </submittedName>
</protein>
<name>A0A8T2N0A8_9TELE</name>
<dbReference type="EMBL" id="JAFBMS010000191">
    <property type="protein sequence ID" value="KAG9333584.1"/>
    <property type="molecule type" value="Genomic_DNA"/>
</dbReference>
<organism evidence="1 2">
    <name type="scientific">Albula glossodonta</name>
    <name type="common">roundjaw bonefish</name>
    <dbReference type="NCBI Taxonomy" id="121402"/>
    <lineage>
        <taxon>Eukaryota</taxon>
        <taxon>Metazoa</taxon>
        <taxon>Chordata</taxon>
        <taxon>Craniata</taxon>
        <taxon>Vertebrata</taxon>
        <taxon>Euteleostomi</taxon>
        <taxon>Actinopterygii</taxon>
        <taxon>Neopterygii</taxon>
        <taxon>Teleostei</taxon>
        <taxon>Albuliformes</taxon>
        <taxon>Albulidae</taxon>
        <taxon>Albula</taxon>
    </lineage>
</organism>
<keyword evidence="2" id="KW-1185">Reference proteome</keyword>
<gene>
    <name evidence="1" type="ORF">JZ751_011321</name>
</gene>
<sequence length="103" mass="10865">MKPSTEPVTRGQLGGVCSASQQKYRLNGPVRAHLVLDWVRPTERLAAGPGQGRGLGRAETDLDVSAELSGEALLLHILHGGFAPEQIDGHPGGKEALVLLPLQ</sequence>